<dbReference type="Gene3D" id="1.10.357.10">
    <property type="entry name" value="Tetracycline Repressor, domain 2"/>
    <property type="match status" value="1"/>
</dbReference>
<dbReference type="AlphaFoldDB" id="A0A0N9I0D8"/>
<dbReference type="InterPro" id="IPR001647">
    <property type="entry name" value="HTH_TetR"/>
</dbReference>
<keyword evidence="2 4" id="KW-0238">DNA-binding</keyword>
<evidence type="ECO:0000256" key="1">
    <source>
        <dbReference type="ARBA" id="ARBA00023015"/>
    </source>
</evidence>
<dbReference type="GO" id="GO:0003700">
    <property type="term" value="F:DNA-binding transcription factor activity"/>
    <property type="evidence" value="ECO:0007669"/>
    <property type="project" value="TreeGrafter"/>
</dbReference>
<dbReference type="GO" id="GO:0000976">
    <property type="term" value="F:transcription cis-regulatory region binding"/>
    <property type="evidence" value="ECO:0007669"/>
    <property type="project" value="TreeGrafter"/>
</dbReference>
<dbReference type="PRINTS" id="PR00455">
    <property type="entry name" value="HTHTETR"/>
</dbReference>
<dbReference type="InterPro" id="IPR050109">
    <property type="entry name" value="HTH-type_TetR-like_transc_reg"/>
</dbReference>
<evidence type="ECO:0000256" key="4">
    <source>
        <dbReference type="PROSITE-ProRule" id="PRU00335"/>
    </source>
</evidence>
<dbReference type="EMBL" id="CP012752">
    <property type="protein sequence ID" value="ALG11578.1"/>
    <property type="molecule type" value="Genomic_DNA"/>
</dbReference>
<gene>
    <name evidence="6" type="ORF">AOZ06_36120</name>
</gene>
<evidence type="ECO:0000256" key="2">
    <source>
        <dbReference type="ARBA" id="ARBA00023125"/>
    </source>
</evidence>
<dbReference type="InterPro" id="IPR041347">
    <property type="entry name" value="MftR_C"/>
</dbReference>
<dbReference type="Proteomes" id="UP000063699">
    <property type="component" value="Chromosome"/>
</dbReference>
<evidence type="ECO:0000256" key="3">
    <source>
        <dbReference type="ARBA" id="ARBA00023163"/>
    </source>
</evidence>
<feature type="DNA-binding region" description="H-T-H motif" evidence="4">
    <location>
        <begin position="32"/>
        <end position="51"/>
    </location>
</feature>
<evidence type="ECO:0000259" key="5">
    <source>
        <dbReference type="PROSITE" id="PS50977"/>
    </source>
</evidence>
<name>A0A0N9I0D8_9PSEU</name>
<dbReference type="STRING" id="860235.AOZ06_36120"/>
<dbReference type="PANTHER" id="PTHR30055">
    <property type="entry name" value="HTH-TYPE TRANSCRIPTIONAL REGULATOR RUTR"/>
    <property type="match status" value="1"/>
</dbReference>
<protein>
    <recommendedName>
        <fullName evidence="5">HTH tetR-type domain-containing protein</fullName>
    </recommendedName>
</protein>
<dbReference type="PANTHER" id="PTHR30055:SF234">
    <property type="entry name" value="HTH-TYPE TRANSCRIPTIONAL REGULATOR BETI"/>
    <property type="match status" value="1"/>
</dbReference>
<evidence type="ECO:0000313" key="6">
    <source>
        <dbReference type="EMBL" id="ALG11578.1"/>
    </source>
</evidence>
<accession>A0A0N9I0D8</accession>
<sequence length="201" mass="22407">MGLRELKMERTRRLIADKAFELFIEQGFDRTTIEQIAAAAEVGPRTLYRYFPTKETLIVTFVEAHLFGAVDRLRAQPDDMPVDEALYALIDSVLTTTAFNGPRVLAAYELAERTPSVRAEFSGMWYRWCDEVAHEVLRRSEGQSGEMTARLAAAAVNVVIDISVRSWVESGGKTSMRGLINRALELLRSGEVPFPAPTAPA</sequence>
<feature type="domain" description="HTH tetR-type" evidence="5">
    <location>
        <begin position="9"/>
        <end position="69"/>
    </location>
</feature>
<keyword evidence="7" id="KW-1185">Reference proteome</keyword>
<organism evidence="6 7">
    <name type="scientific">Kibdelosporangium phytohabitans</name>
    <dbReference type="NCBI Taxonomy" id="860235"/>
    <lineage>
        <taxon>Bacteria</taxon>
        <taxon>Bacillati</taxon>
        <taxon>Actinomycetota</taxon>
        <taxon>Actinomycetes</taxon>
        <taxon>Pseudonocardiales</taxon>
        <taxon>Pseudonocardiaceae</taxon>
        <taxon>Kibdelosporangium</taxon>
    </lineage>
</organism>
<dbReference type="RefSeq" id="WP_054293479.1">
    <property type="nucleotide sequence ID" value="NZ_CP012752.1"/>
</dbReference>
<dbReference type="SUPFAM" id="SSF46689">
    <property type="entry name" value="Homeodomain-like"/>
    <property type="match status" value="1"/>
</dbReference>
<dbReference type="Gene3D" id="1.10.10.60">
    <property type="entry name" value="Homeodomain-like"/>
    <property type="match status" value="1"/>
</dbReference>
<proteinExistence type="predicted"/>
<evidence type="ECO:0000313" key="7">
    <source>
        <dbReference type="Proteomes" id="UP000063699"/>
    </source>
</evidence>
<keyword evidence="3" id="KW-0804">Transcription</keyword>
<dbReference type="KEGG" id="kphy:AOZ06_36120"/>
<dbReference type="Pfam" id="PF00440">
    <property type="entry name" value="TetR_N"/>
    <property type="match status" value="1"/>
</dbReference>
<dbReference type="Pfam" id="PF17754">
    <property type="entry name" value="TetR_C_14"/>
    <property type="match status" value="1"/>
</dbReference>
<reference evidence="6 7" key="1">
    <citation type="submission" date="2015-07" db="EMBL/GenBank/DDBJ databases">
        <title>Genome sequencing of Kibdelosporangium phytohabitans.</title>
        <authorList>
            <person name="Qin S."/>
            <person name="Xing K."/>
        </authorList>
    </citation>
    <scope>NUCLEOTIDE SEQUENCE [LARGE SCALE GENOMIC DNA]</scope>
    <source>
        <strain evidence="6 7">KLBMP1111</strain>
    </source>
</reference>
<dbReference type="InterPro" id="IPR023772">
    <property type="entry name" value="DNA-bd_HTH_TetR-type_CS"/>
</dbReference>
<dbReference type="InterPro" id="IPR009057">
    <property type="entry name" value="Homeodomain-like_sf"/>
</dbReference>
<dbReference type="PROSITE" id="PS50977">
    <property type="entry name" value="HTH_TETR_2"/>
    <property type="match status" value="1"/>
</dbReference>
<dbReference type="PROSITE" id="PS01081">
    <property type="entry name" value="HTH_TETR_1"/>
    <property type="match status" value="1"/>
</dbReference>
<keyword evidence="1" id="KW-0805">Transcription regulation</keyword>